<name>A0A1F7FEC6_UNCRA</name>
<dbReference type="GO" id="GO:0006644">
    <property type="term" value="P:phospholipid metabolic process"/>
    <property type="evidence" value="ECO:0007669"/>
    <property type="project" value="InterPro"/>
</dbReference>
<dbReference type="SMART" id="SM00014">
    <property type="entry name" value="acidPPc"/>
    <property type="match status" value="1"/>
</dbReference>
<dbReference type="InterPro" id="IPR036938">
    <property type="entry name" value="PAP2/HPO_sf"/>
</dbReference>
<dbReference type="InterPro" id="IPR000326">
    <property type="entry name" value="PAP2/HPO"/>
</dbReference>
<dbReference type="Proteomes" id="UP000179243">
    <property type="component" value="Unassembled WGS sequence"/>
</dbReference>
<comment type="caution">
    <text evidence="7">The sequence shown here is derived from an EMBL/GenBank/DDBJ whole genome shotgun (WGS) entry which is preliminary data.</text>
</comment>
<dbReference type="AlphaFoldDB" id="A0A1F7FEC6"/>
<sequence>MYVPQSQAVIQNSSTPFNHQYTDVLIDVAGLSAGALFQTVLLNPDHPFISSDVKTYRDESIPCWVIPLVHLGYAATPFAVDKNDALRNFRGFMTAFSVNFGIYSAVSSTVGRKRPNYDDAIAHGYEGQRRSFYSGHTSMSFCSATYMSLYWLDHVKQPALKYSLPIAFYGWAGYVGYTRYNEHWHHLSDIVTGACVSTAITYLVYRLYKTPSTDSAIAPAPGGIRASWSF</sequence>
<comment type="similarity">
    <text evidence="2">Belongs to the PA-phosphatase related phosphoesterase family.</text>
</comment>
<evidence type="ECO:0000313" key="7">
    <source>
        <dbReference type="EMBL" id="OGK05039.1"/>
    </source>
</evidence>
<organism evidence="7 8">
    <name type="scientific">Candidatus Raymondbacteria bacterium RIFOXYD12_FULL_49_13</name>
    <dbReference type="NCBI Taxonomy" id="1817890"/>
    <lineage>
        <taxon>Bacteria</taxon>
        <taxon>Raymondiibacteriota</taxon>
    </lineage>
</organism>
<accession>A0A1F7FEC6</accession>
<dbReference type="SUPFAM" id="SSF48317">
    <property type="entry name" value="Acid phosphatase/Vanadium-dependent haloperoxidase"/>
    <property type="match status" value="1"/>
</dbReference>
<dbReference type="Pfam" id="PF01569">
    <property type="entry name" value="PAP2"/>
    <property type="match status" value="1"/>
</dbReference>
<gene>
    <name evidence="7" type="ORF">A2519_10230</name>
</gene>
<dbReference type="GO" id="GO:0016020">
    <property type="term" value="C:membrane"/>
    <property type="evidence" value="ECO:0007669"/>
    <property type="project" value="UniProtKB-SubCell"/>
</dbReference>
<evidence type="ECO:0000256" key="1">
    <source>
        <dbReference type="ARBA" id="ARBA00004141"/>
    </source>
</evidence>
<evidence type="ECO:0000256" key="2">
    <source>
        <dbReference type="ARBA" id="ARBA00008816"/>
    </source>
</evidence>
<evidence type="ECO:0000313" key="8">
    <source>
        <dbReference type="Proteomes" id="UP000179243"/>
    </source>
</evidence>
<comment type="subcellular location">
    <subcellularLocation>
        <location evidence="1">Membrane</location>
        <topology evidence="1">Multi-pass membrane protein</topology>
    </subcellularLocation>
</comment>
<evidence type="ECO:0000256" key="3">
    <source>
        <dbReference type="ARBA" id="ARBA00022692"/>
    </source>
</evidence>
<keyword evidence="5" id="KW-0472">Membrane</keyword>
<evidence type="ECO:0000256" key="4">
    <source>
        <dbReference type="ARBA" id="ARBA00022989"/>
    </source>
</evidence>
<reference evidence="7 8" key="1">
    <citation type="journal article" date="2016" name="Nat. Commun.">
        <title>Thousands of microbial genomes shed light on interconnected biogeochemical processes in an aquifer system.</title>
        <authorList>
            <person name="Anantharaman K."/>
            <person name="Brown C.T."/>
            <person name="Hug L.A."/>
            <person name="Sharon I."/>
            <person name="Castelle C.J."/>
            <person name="Probst A.J."/>
            <person name="Thomas B.C."/>
            <person name="Singh A."/>
            <person name="Wilkins M.J."/>
            <person name="Karaoz U."/>
            <person name="Brodie E.L."/>
            <person name="Williams K.H."/>
            <person name="Hubbard S.S."/>
            <person name="Banfield J.F."/>
        </authorList>
    </citation>
    <scope>NUCLEOTIDE SEQUENCE [LARGE SCALE GENOMIC DNA]</scope>
</reference>
<feature type="domain" description="Phosphatidic acid phosphatase type 2/haloperoxidase" evidence="6">
    <location>
        <begin position="89"/>
        <end position="205"/>
    </location>
</feature>
<protein>
    <recommendedName>
        <fullName evidence="6">Phosphatidic acid phosphatase type 2/haloperoxidase domain-containing protein</fullName>
    </recommendedName>
</protein>
<evidence type="ECO:0000256" key="5">
    <source>
        <dbReference type="ARBA" id="ARBA00023136"/>
    </source>
</evidence>
<evidence type="ECO:0000259" key="6">
    <source>
        <dbReference type="SMART" id="SM00014"/>
    </source>
</evidence>
<keyword evidence="3" id="KW-0812">Transmembrane</keyword>
<dbReference type="PANTHER" id="PTHR10165">
    <property type="entry name" value="LIPID PHOSPHATE PHOSPHATASE"/>
    <property type="match status" value="1"/>
</dbReference>
<dbReference type="Gene3D" id="1.20.144.10">
    <property type="entry name" value="Phosphatidic acid phosphatase type 2/haloperoxidase"/>
    <property type="match status" value="1"/>
</dbReference>
<proteinExistence type="inferred from homology"/>
<dbReference type="EMBL" id="MFYX01000064">
    <property type="protein sequence ID" value="OGK05039.1"/>
    <property type="molecule type" value="Genomic_DNA"/>
</dbReference>
<keyword evidence="4" id="KW-1133">Transmembrane helix</keyword>
<dbReference type="InterPro" id="IPR043216">
    <property type="entry name" value="PAP-like"/>
</dbReference>